<reference evidence="2" key="1">
    <citation type="submission" date="2017-09" db="EMBL/GenBank/DDBJ databases">
        <title>Contemporary evolution of a Lepidopteran species, Heliothis virescens, in response to modern agricultural practices.</title>
        <authorList>
            <person name="Fritz M.L."/>
            <person name="Deyonke A.M."/>
            <person name="Papanicolaou A."/>
            <person name="Micinski S."/>
            <person name="Westbrook J."/>
            <person name="Gould F."/>
        </authorList>
    </citation>
    <scope>NUCLEOTIDE SEQUENCE [LARGE SCALE GENOMIC DNA]</scope>
    <source>
        <strain evidence="2">HvINT-</strain>
        <tissue evidence="2">Whole body</tissue>
    </source>
</reference>
<dbReference type="GO" id="GO:0005615">
    <property type="term" value="C:extracellular space"/>
    <property type="evidence" value="ECO:0007669"/>
    <property type="project" value="TreeGrafter"/>
</dbReference>
<protein>
    <recommendedName>
        <fullName evidence="3">DUF233 protein</fullName>
    </recommendedName>
</protein>
<proteinExistence type="predicted"/>
<dbReference type="Pfam" id="PF06585">
    <property type="entry name" value="JHBP"/>
    <property type="match status" value="1"/>
</dbReference>
<dbReference type="SMART" id="SM00700">
    <property type="entry name" value="JHBP"/>
    <property type="match status" value="1"/>
</dbReference>
<evidence type="ECO:0000313" key="2">
    <source>
        <dbReference type="EMBL" id="PCG72449.1"/>
    </source>
</evidence>
<accession>A0A2A4JKV9</accession>
<dbReference type="InterPro" id="IPR038606">
    <property type="entry name" value="To_sf"/>
</dbReference>
<name>A0A2A4JKV9_HELVI</name>
<organism evidence="2">
    <name type="scientific">Heliothis virescens</name>
    <name type="common">Tobacco budworm moth</name>
    <dbReference type="NCBI Taxonomy" id="7102"/>
    <lineage>
        <taxon>Eukaryota</taxon>
        <taxon>Metazoa</taxon>
        <taxon>Ecdysozoa</taxon>
        <taxon>Arthropoda</taxon>
        <taxon>Hexapoda</taxon>
        <taxon>Insecta</taxon>
        <taxon>Pterygota</taxon>
        <taxon>Neoptera</taxon>
        <taxon>Endopterygota</taxon>
        <taxon>Lepidoptera</taxon>
        <taxon>Glossata</taxon>
        <taxon>Ditrysia</taxon>
        <taxon>Noctuoidea</taxon>
        <taxon>Noctuidae</taxon>
        <taxon>Heliothinae</taxon>
        <taxon>Heliothis</taxon>
    </lineage>
</organism>
<gene>
    <name evidence="2" type="ORF">B5V51_816</name>
</gene>
<feature type="chain" id="PRO_5013172876" description="DUF233 protein" evidence="1">
    <location>
        <begin position="20"/>
        <end position="239"/>
    </location>
</feature>
<dbReference type="AlphaFoldDB" id="A0A2A4JKV9"/>
<comment type="caution">
    <text evidence="2">The sequence shown here is derived from an EMBL/GenBank/DDBJ whole genome shotgun (WGS) entry which is preliminary data.</text>
</comment>
<feature type="signal peptide" evidence="1">
    <location>
        <begin position="1"/>
        <end position="19"/>
    </location>
</feature>
<dbReference type="PANTHER" id="PTHR11008">
    <property type="entry name" value="PROTEIN TAKEOUT-LIKE PROTEIN"/>
    <property type="match status" value="1"/>
</dbReference>
<keyword evidence="1" id="KW-0732">Signal</keyword>
<dbReference type="InterPro" id="IPR010562">
    <property type="entry name" value="Haemolymph_juvenile_hormone-bd"/>
</dbReference>
<sequence>MCFKGFILVFLAYISLVTSNSAPFITKCKWDDSKCIKDSSIKAIPRFADGIPDLNVETIDPLILKYVDASTSNLKLIVTDIIVTGLKKCEPKKIQRDIAKSKLTLKIQCSPDLNGKYDMKGQLFVLPIEGNGDLIVKAPKLVINVDIDLTDKTKDGKKYWHIKSWRHTFELKDKSTVRFENLFPNNEFLRKSTNELIAQNGNGVITEIGQPVIKALVGKVIENINHFFSAVPIEELALD</sequence>
<dbReference type="Gene3D" id="3.15.10.30">
    <property type="entry name" value="Haemolymph juvenile hormone binding protein"/>
    <property type="match status" value="1"/>
</dbReference>
<evidence type="ECO:0000256" key="1">
    <source>
        <dbReference type="SAM" id="SignalP"/>
    </source>
</evidence>
<dbReference type="EMBL" id="NWSH01001136">
    <property type="protein sequence ID" value="PCG72449.1"/>
    <property type="molecule type" value="Genomic_DNA"/>
</dbReference>
<evidence type="ECO:0008006" key="3">
    <source>
        <dbReference type="Google" id="ProtNLM"/>
    </source>
</evidence>
<dbReference type="PANTHER" id="PTHR11008:SF41">
    <property type="entry name" value="RE70318P"/>
    <property type="match status" value="1"/>
</dbReference>